<keyword evidence="5" id="KW-0624">Polysaccharide degradation</keyword>
<evidence type="ECO:0000256" key="5">
    <source>
        <dbReference type="ARBA" id="ARBA00023326"/>
    </source>
</evidence>
<feature type="domain" description="Cellulase Ig-like" evidence="7">
    <location>
        <begin position="318"/>
        <end position="395"/>
    </location>
</feature>
<accession>A0A927GPX5</accession>
<sequence>MSLQFPNSRRRGQASRWLLLGLSLALVLQAWALAPGKAGAAVDPLPGPDHPLVYDDFSGGGVFTQDWMNWWNQDGGVGLFSRTTDGSREVGVFAQEPDSNKSWSKFQPWNETVDLSGYRYLNFTMKNTLNPDTLIRIVINDTNRNYTLTGGWVPVADTWTLSQFDLDALTPAISKKKVKFEIWLRQTDGEPGEVRIDDIIATTDDSGSAPTLTQTGVTANATGSYNQNTQFTFRATYTDADNEAPFAMQVVIDDTAYPMQPTDHGDHTYTDGKDYLYTTKLAPGSHDYYFRTTDTTSSMVSTTVQTGLVVTEASQLIDVVVSQAGYSAGDYKSAKVTATEPLGDLAFEVHDGSGTVLTDTLVSEGVVWDKHVYTADFSAVQATGETFTVRTNGISSFPFPIAANVWDRYKDEMTAFYRIQRASVATSDAYPDGYSTVAPSDKVYHPAGHLDDALSADGTQQLDLTGGWYDAGDYGKYGGNQWVGAQIALAYVRHADADSVKYDNDDNGIPDLIDEAIFGSDYVVKFADQLGGAMYNVPKRGSFVHPHKTTDNIPGTSDDRQLNGYGIGGSAKAAGTLAATARAIHTAIAEGDIDASEVAALTAAAADYEDAAEVFYNYVLGHLSDPIGSYSTRGGIDNSMLLADVELYLLTGDPAYKTAATDKINALVFEDLASTNYWDMRPMSMAEFYPAADSATQAHIQDLLKQQLDYFMSLADDTPYGVLNQFKNFGVNEPHASYLGDAMRYYELFGDPAALRAVQQGTYWIFGENPWNISWVSGIGADHVDYLHTRLDEQANSASATGIIIPGAMVSGPNMKNPKDRKSVSPWYEDRSVYSDDTNQWRYNEYSVSIQAGLLYTVVALGATDTSGSPAGSMPQELPVLSPIIGDYVRGEVTVFAGPANGLDSVTYKSGSSYVPMTVSGSVYAATIDESGSAPYANKRIDVRGLDAQGNATYSSTHYTIAAPLPDPSTPLLYDDFDGGGLWGATGGNNQWVNWYSQNGGTATFARVTEDGREAGLFTQTPSSASSRARFQPWHDFVDLSGYRYLNLTMKNPGYDDLRMRVELSDGSRTYNATGGYVSVPDTWQDLQIDLDSFANLTDKSTMRIYIWLSQSTAQYGELFIDEIFASNEASGSAPTLTGGGVNESTGDTETDFTFNVTYTDADDEAPFAVELLLDGVVHPMQPVDPGDTTYSDGKDYTYTTKLPAGIHSYYFHTSDTTSDAVSTAVQSGPAVGPIAPPPVLPLLTEDFEDGTADGWTAGSGTWTVTDGVYAGQAGSGQSLAVAGDAGWTDYELEAKVNVTNNTNGNKDAGLVFRYADADNFYVLFLKNDDRSGRKMELVKYVDGVKTTLDYANPSVAAETYYTYRIVADGDSLEVYQDDVLQLSATDSAHAAGKIGARVYASTLALFDDFVVTPL</sequence>
<dbReference type="InterPro" id="IPR010496">
    <property type="entry name" value="AL/BT2_dom"/>
</dbReference>
<dbReference type="Pfam" id="PF00759">
    <property type="entry name" value="Glyco_hydro_9"/>
    <property type="match status" value="1"/>
</dbReference>
<dbReference type="InterPro" id="IPR014756">
    <property type="entry name" value="Ig_E-set"/>
</dbReference>
<proteinExistence type="inferred from homology"/>
<dbReference type="Proteomes" id="UP000621560">
    <property type="component" value="Unassembled WGS sequence"/>
</dbReference>
<keyword evidence="2 9" id="KW-0378">Hydrolase</keyword>
<protein>
    <submittedName>
        <fullName evidence="9">Glycoside hydrolase family 9 protein</fullName>
    </submittedName>
</protein>
<evidence type="ECO:0000256" key="2">
    <source>
        <dbReference type="ARBA" id="ARBA00022801"/>
    </source>
</evidence>
<feature type="domain" description="Glycoside hydrolase family 9" evidence="6">
    <location>
        <begin position="412"/>
        <end position="857"/>
    </location>
</feature>
<dbReference type="CDD" id="cd02850">
    <property type="entry name" value="E_set_Cellulase_N"/>
    <property type="match status" value="1"/>
</dbReference>
<dbReference type="Gene3D" id="2.60.40.10">
    <property type="entry name" value="Immunoglobulins"/>
    <property type="match status" value="1"/>
</dbReference>
<dbReference type="SUPFAM" id="SSF81296">
    <property type="entry name" value="E set domains"/>
    <property type="match status" value="1"/>
</dbReference>
<keyword evidence="4" id="KW-0326">Glycosidase</keyword>
<dbReference type="SUPFAM" id="SSF48208">
    <property type="entry name" value="Six-hairpin glycosidases"/>
    <property type="match status" value="1"/>
</dbReference>
<evidence type="ECO:0000313" key="10">
    <source>
        <dbReference type="Proteomes" id="UP000621560"/>
    </source>
</evidence>
<dbReference type="Gene3D" id="1.50.10.10">
    <property type="match status" value="1"/>
</dbReference>
<evidence type="ECO:0000259" key="7">
    <source>
        <dbReference type="Pfam" id="PF02927"/>
    </source>
</evidence>
<dbReference type="Gene3D" id="2.60.120.560">
    <property type="entry name" value="Exo-inulinase, domain 1"/>
    <property type="match status" value="1"/>
</dbReference>
<feature type="domain" description="3-keto-alpha-glucoside-1,2-lyase/3-keto-2-hydroxy-glucal hydratase" evidence="8">
    <location>
        <begin position="1247"/>
        <end position="1393"/>
    </location>
</feature>
<dbReference type="GO" id="GO:0000272">
    <property type="term" value="P:polysaccharide catabolic process"/>
    <property type="evidence" value="ECO:0007669"/>
    <property type="project" value="UniProtKB-KW"/>
</dbReference>
<dbReference type="RefSeq" id="WP_190914123.1">
    <property type="nucleotide sequence ID" value="NZ_JACXIZ010000006.1"/>
</dbReference>
<organism evidence="9 10">
    <name type="scientific">Paenibacillus sabuli</name>
    <dbReference type="NCBI Taxonomy" id="2772509"/>
    <lineage>
        <taxon>Bacteria</taxon>
        <taxon>Bacillati</taxon>
        <taxon>Bacillota</taxon>
        <taxon>Bacilli</taxon>
        <taxon>Bacillales</taxon>
        <taxon>Paenibacillaceae</taxon>
        <taxon>Paenibacillus</taxon>
    </lineage>
</organism>
<dbReference type="Pfam" id="PF02927">
    <property type="entry name" value="CelD_N"/>
    <property type="match status" value="1"/>
</dbReference>
<evidence type="ECO:0000313" key="9">
    <source>
        <dbReference type="EMBL" id="MBD2843929.1"/>
    </source>
</evidence>
<dbReference type="InterPro" id="IPR012341">
    <property type="entry name" value="6hp_glycosidase-like_sf"/>
</dbReference>
<dbReference type="PANTHER" id="PTHR22298">
    <property type="entry name" value="ENDO-1,4-BETA-GLUCANASE"/>
    <property type="match status" value="1"/>
</dbReference>
<keyword evidence="3" id="KW-0119">Carbohydrate metabolism</keyword>
<keyword evidence="10" id="KW-1185">Reference proteome</keyword>
<name>A0A927GPX5_9BACL</name>
<dbReference type="GO" id="GO:0008810">
    <property type="term" value="F:cellulase activity"/>
    <property type="evidence" value="ECO:0007669"/>
    <property type="project" value="InterPro"/>
</dbReference>
<evidence type="ECO:0000256" key="4">
    <source>
        <dbReference type="ARBA" id="ARBA00023295"/>
    </source>
</evidence>
<dbReference type="InterPro" id="IPR004197">
    <property type="entry name" value="Cellulase_Ig-like"/>
</dbReference>
<dbReference type="InterPro" id="IPR001701">
    <property type="entry name" value="Glyco_hydro_9"/>
</dbReference>
<dbReference type="Gene3D" id="2.60.120.430">
    <property type="entry name" value="Galactose-binding lectin"/>
    <property type="match status" value="2"/>
</dbReference>
<evidence type="ECO:0000259" key="6">
    <source>
        <dbReference type="Pfam" id="PF00759"/>
    </source>
</evidence>
<reference evidence="9" key="1">
    <citation type="submission" date="2020-09" db="EMBL/GenBank/DDBJ databases">
        <title>A novel bacterium of genus Paenibacillus, isolated from South China Sea.</title>
        <authorList>
            <person name="Huang H."/>
            <person name="Mo K."/>
            <person name="Hu Y."/>
        </authorList>
    </citation>
    <scope>NUCLEOTIDE SEQUENCE</scope>
    <source>
        <strain evidence="9">IB182496</strain>
    </source>
</reference>
<dbReference type="InterPro" id="IPR008928">
    <property type="entry name" value="6-hairpin_glycosidase_sf"/>
</dbReference>
<dbReference type="Pfam" id="PF06439">
    <property type="entry name" value="3keto-disac_hyd"/>
    <property type="match status" value="1"/>
</dbReference>
<dbReference type="InterPro" id="IPR013783">
    <property type="entry name" value="Ig-like_fold"/>
</dbReference>
<comment type="similarity">
    <text evidence="1">Belongs to the glycosyl hydrolase 9 (cellulase E) family.</text>
</comment>
<evidence type="ECO:0000256" key="1">
    <source>
        <dbReference type="ARBA" id="ARBA00007072"/>
    </source>
</evidence>
<evidence type="ECO:0000259" key="8">
    <source>
        <dbReference type="Pfam" id="PF06439"/>
    </source>
</evidence>
<evidence type="ECO:0000256" key="3">
    <source>
        <dbReference type="ARBA" id="ARBA00023277"/>
    </source>
</evidence>
<gene>
    <name evidence="9" type="ORF">IDH44_01880</name>
</gene>
<dbReference type="EMBL" id="JACXIZ010000006">
    <property type="protein sequence ID" value="MBD2843929.1"/>
    <property type="molecule type" value="Genomic_DNA"/>
</dbReference>
<comment type="caution">
    <text evidence="9">The sequence shown here is derived from an EMBL/GenBank/DDBJ whole genome shotgun (WGS) entry which is preliminary data.</text>
</comment>